<reference evidence="1" key="1">
    <citation type="submission" date="2019-11" db="EMBL/GenBank/DDBJ databases">
        <authorList>
            <person name="Feng L."/>
        </authorList>
    </citation>
    <scope>NUCLEOTIDE SEQUENCE</scope>
    <source>
        <strain evidence="1">CAmalonaticusLFYP1</strain>
    </source>
</reference>
<evidence type="ECO:0000313" key="1">
    <source>
        <dbReference type="EMBL" id="VYS97794.1"/>
    </source>
</evidence>
<accession>A0A6N2SXD3</accession>
<dbReference type="EMBL" id="CACRTI010000002">
    <property type="protein sequence ID" value="VYS97794.1"/>
    <property type="molecule type" value="Genomic_DNA"/>
</dbReference>
<protein>
    <submittedName>
        <fullName evidence="1">Uncharacterized protein</fullName>
    </submittedName>
</protein>
<sequence>MIGNLRVDDQPAEILRLMRKNHNFKRGLMVDWCIYNTSHKTPAFIVIIMATKCYWKVILSGVENLLFPLLKLLFLFW</sequence>
<organism evidence="1">
    <name type="scientific">Citrobacter amalonaticus</name>
    <dbReference type="NCBI Taxonomy" id="35703"/>
    <lineage>
        <taxon>Bacteria</taxon>
        <taxon>Pseudomonadati</taxon>
        <taxon>Pseudomonadota</taxon>
        <taxon>Gammaproteobacteria</taxon>
        <taxon>Enterobacterales</taxon>
        <taxon>Enterobacteriaceae</taxon>
        <taxon>Citrobacter</taxon>
    </lineage>
</organism>
<dbReference type="AlphaFoldDB" id="A0A6N2SXD3"/>
<proteinExistence type="predicted"/>
<gene>
    <name evidence="1" type="ORF">CALFYP1_02317</name>
</gene>
<name>A0A6N2SXD3_CITAM</name>